<keyword evidence="3" id="KW-1185">Reference proteome</keyword>
<accession>A0A270B6D9</accession>
<proteinExistence type="predicted"/>
<organism evidence="2 3">
    <name type="scientific">Acetobacter syzygii</name>
    <dbReference type="NCBI Taxonomy" id="146476"/>
    <lineage>
        <taxon>Bacteria</taxon>
        <taxon>Pseudomonadati</taxon>
        <taxon>Pseudomonadota</taxon>
        <taxon>Alphaproteobacteria</taxon>
        <taxon>Acetobacterales</taxon>
        <taxon>Acetobacteraceae</taxon>
        <taxon>Acetobacter</taxon>
    </lineage>
</organism>
<name>A0A270B6D9_9PROT</name>
<dbReference type="AlphaFoldDB" id="A0A270B6D9"/>
<dbReference type="RefSeq" id="WP_095352012.1">
    <property type="nucleotide sequence ID" value="NZ_JABUNT010000025.1"/>
</dbReference>
<sequence>MTYQRFELSDGDRQTIRNGVSCALLLERNGYLLVKDKSTRKCLKYRKDEDIIIVSHGDRGWYGVYGIADQCKGDVFDLMRLLNPGMKFREVCVELGNLVGIEPEGAAYVSQKKEREDFRSPSVRWAEKKPLYRNGKVWNYLTRDRCLPDWVVRRAMTAGCIRDGYHAAWFAHTDTNGVVCGAELRGPDTHICLGGSTKTLFRFKPGAGTLIDRLVVCEAAIDALSFAALDQERTPGTMYVSLAGAMGPETISALKAHLEDMAQIDGSLFVVATDDDDAGNHFADMLYDFAFEANVTFTRRLPPDRAKDFNQTLKNMAGMAA</sequence>
<reference evidence="2 3" key="1">
    <citation type="submission" date="2017-04" db="EMBL/GenBank/DDBJ databases">
        <title>Kefir bacterial isolates.</title>
        <authorList>
            <person name="Kim Y."/>
            <person name="Blasche S."/>
            <person name="Patil K.R."/>
        </authorList>
    </citation>
    <scope>NUCLEOTIDE SEQUENCE [LARGE SCALE GENOMIC DNA]</scope>
    <source>
        <strain evidence="2 3">KR-2</strain>
    </source>
</reference>
<dbReference type="Gene3D" id="3.40.1360.10">
    <property type="match status" value="1"/>
</dbReference>
<dbReference type="EMBL" id="NDFP01000021">
    <property type="protein sequence ID" value="PAL20548.1"/>
    <property type="molecule type" value="Genomic_DNA"/>
</dbReference>
<evidence type="ECO:0000259" key="1">
    <source>
        <dbReference type="Pfam" id="PF13154"/>
    </source>
</evidence>
<dbReference type="InterPro" id="IPR025054">
    <property type="entry name" value="DUF3991"/>
</dbReference>
<protein>
    <recommendedName>
        <fullName evidence="1">DUF3991 domain-containing protein</fullName>
    </recommendedName>
</protein>
<dbReference type="OrthoDB" id="5757175at2"/>
<dbReference type="Pfam" id="PF13155">
    <property type="entry name" value="Toprim_2"/>
    <property type="match status" value="1"/>
</dbReference>
<gene>
    <name evidence="2" type="ORF">B9K05_12945</name>
</gene>
<dbReference type="Pfam" id="PF13154">
    <property type="entry name" value="DUF3991"/>
    <property type="match status" value="1"/>
</dbReference>
<feature type="domain" description="DUF3991" evidence="1">
    <location>
        <begin position="139"/>
        <end position="206"/>
    </location>
</feature>
<evidence type="ECO:0000313" key="2">
    <source>
        <dbReference type="EMBL" id="PAL20548.1"/>
    </source>
</evidence>
<evidence type="ECO:0000313" key="3">
    <source>
        <dbReference type="Proteomes" id="UP000216033"/>
    </source>
</evidence>
<dbReference type="Proteomes" id="UP000216033">
    <property type="component" value="Unassembled WGS sequence"/>
</dbReference>
<comment type="caution">
    <text evidence="2">The sequence shown here is derived from an EMBL/GenBank/DDBJ whole genome shotgun (WGS) entry which is preliminary data.</text>
</comment>